<feature type="binding site" evidence="12">
    <location>
        <position position="115"/>
    </location>
    <ligand>
        <name>[4Fe-4S] cluster</name>
        <dbReference type="ChEBI" id="CHEBI:49883"/>
        <note>4Fe-4S-S-AdoMet</note>
    </ligand>
</feature>
<name>A0ABV1I0T7_9FIRM</name>
<evidence type="ECO:0000256" key="1">
    <source>
        <dbReference type="ARBA" id="ARBA00004496"/>
    </source>
</evidence>
<dbReference type="PIRSF" id="PIRSF006004">
    <property type="entry name" value="CHP00048"/>
    <property type="match status" value="1"/>
</dbReference>
<dbReference type="PANTHER" id="PTHR30544:SF5">
    <property type="entry name" value="RADICAL SAM CORE DOMAIN-CONTAINING PROTEIN"/>
    <property type="match status" value="1"/>
</dbReference>
<keyword evidence="6 12" id="KW-0808">Transferase</keyword>
<feature type="binding site" evidence="12">
    <location>
        <position position="118"/>
    </location>
    <ligand>
        <name>[4Fe-4S] cluster</name>
        <dbReference type="ChEBI" id="CHEBI:49883"/>
        <note>4Fe-4S-S-AdoMet</note>
    </ligand>
</feature>
<evidence type="ECO:0000256" key="11">
    <source>
        <dbReference type="ARBA" id="ARBA00023014"/>
    </source>
</evidence>
<dbReference type="InterPro" id="IPR007197">
    <property type="entry name" value="rSAM"/>
</dbReference>
<dbReference type="Gene3D" id="3.20.20.70">
    <property type="entry name" value="Aldolase class I"/>
    <property type="match status" value="1"/>
</dbReference>
<keyword evidence="2 12" id="KW-0004">4Fe-4S</keyword>
<dbReference type="PROSITE" id="PS51918">
    <property type="entry name" value="RADICAL_SAM"/>
    <property type="match status" value="1"/>
</dbReference>
<accession>A0ABV1I0T7</accession>
<proteinExistence type="inferred from homology"/>
<keyword evidence="9 12" id="KW-0479">Metal-binding</keyword>
<comment type="similarity">
    <text evidence="12">Belongs to the radical SAM superfamily. RlmN family.</text>
</comment>
<dbReference type="EMBL" id="JBBMFC010000007">
    <property type="protein sequence ID" value="MEQ2578249.1"/>
    <property type="molecule type" value="Genomic_DNA"/>
</dbReference>
<evidence type="ECO:0000256" key="8">
    <source>
        <dbReference type="ARBA" id="ARBA00022694"/>
    </source>
</evidence>
<comment type="function">
    <text evidence="12">Specifically methylates position 2 of adenine 2503 in 23S rRNA and position 2 of adenine 37 in tRNAs.</text>
</comment>
<evidence type="ECO:0000256" key="2">
    <source>
        <dbReference type="ARBA" id="ARBA00022485"/>
    </source>
</evidence>
<evidence type="ECO:0000256" key="12">
    <source>
        <dbReference type="HAMAP-Rule" id="MF_01849"/>
    </source>
</evidence>
<feature type="binding site" evidence="12">
    <location>
        <position position="190"/>
    </location>
    <ligand>
        <name>S-adenosyl-L-methionine</name>
        <dbReference type="ChEBI" id="CHEBI:59789"/>
    </ligand>
</feature>
<sequence length="346" mass="39759">MIDIKSLTLPELQEEMEKIGEKKFRAGQIYEWMHVKLVDSFDEMTNLSKGLREKLKEQYELISLELVEVQTSKIDETSKFLFRLSDGNVIESVLMKYHHGNSVCISSQVGCRMGCRFCASTLDGLERGLKPSEMLDQIYKIQKWSQERVHNVVVMGTGEPLDNYDSLLRFIHLLTDEGGLHISQRNLTVSTCGIVPNMRRLADEKLQITLALSLHASSQEKRKTLMPVAYKFDLKDVLDACRYYFEQTGRRITFEYSLVGGVNDSSEDARELTELVKDLNCHINLIPVNPIKERDYVQSDSRAILNFKNKLEKSGINVTIRREMGRDIDGACGQLRKSYMDTEKER</sequence>
<evidence type="ECO:0000256" key="6">
    <source>
        <dbReference type="ARBA" id="ARBA00022679"/>
    </source>
</evidence>
<feature type="active site" description="S-methylcysteine intermediate" evidence="12">
    <location>
        <position position="332"/>
    </location>
</feature>
<dbReference type="HAMAP" id="MF_01849">
    <property type="entry name" value="RNA_methyltr_RlmN"/>
    <property type="match status" value="1"/>
</dbReference>
<comment type="cofactor">
    <cofactor evidence="12">
        <name>[4Fe-4S] cluster</name>
        <dbReference type="ChEBI" id="CHEBI:49883"/>
    </cofactor>
    <text evidence="12">Binds 1 [4Fe-4S] cluster. The cluster is coordinated with 3 cysteines and an exchangeable S-adenosyl-L-methionine.</text>
</comment>
<dbReference type="SFLD" id="SFLDF00275">
    <property type="entry name" value="adenosine_C2_methyltransferase"/>
    <property type="match status" value="1"/>
</dbReference>
<comment type="miscellaneous">
    <text evidence="12">Reaction proceeds by a ping-pong mechanism involving intermediate methylation of a conserved cysteine residue.</text>
</comment>
<evidence type="ECO:0000259" key="13">
    <source>
        <dbReference type="PROSITE" id="PS51918"/>
    </source>
</evidence>
<dbReference type="EC" id="2.1.1.192" evidence="12"/>
<keyword evidence="12" id="KW-1015">Disulfide bond</keyword>
<evidence type="ECO:0000313" key="15">
    <source>
        <dbReference type="Proteomes" id="UP001470288"/>
    </source>
</evidence>
<dbReference type="CDD" id="cd01335">
    <property type="entry name" value="Radical_SAM"/>
    <property type="match status" value="1"/>
</dbReference>
<dbReference type="InterPro" id="IPR058240">
    <property type="entry name" value="rSAM_sf"/>
</dbReference>
<protein>
    <recommendedName>
        <fullName evidence="12">Probable dual-specificity RNA methyltransferase RlmN</fullName>
        <ecNumber evidence="12">2.1.1.192</ecNumber>
    </recommendedName>
    <alternativeName>
        <fullName evidence="12">23S rRNA (adenine(2503)-C(2))-methyltransferase</fullName>
    </alternativeName>
    <alternativeName>
        <fullName evidence="12">23S rRNA m2A2503 methyltransferase</fullName>
    </alternativeName>
    <alternativeName>
        <fullName evidence="12">Ribosomal RNA large subunit methyltransferase N</fullName>
    </alternativeName>
    <alternativeName>
        <fullName evidence="12">tRNA (adenine(37)-C(2))-methyltransferase</fullName>
    </alternativeName>
    <alternativeName>
        <fullName evidence="12">tRNA m2A37 methyltransferase</fullName>
    </alternativeName>
</protein>
<keyword evidence="11 12" id="KW-0411">Iron-sulfur</keyword>
<feature type="binding site" evidence="12">
    <location>
        <begin position="158"/>
        <end position="159"/>
    </location>
    <ligand>
        <name>S-adenosyl-L-methionine</name>
        <dbReference type="ChEBI" id="CHEBI:59789"/>
    </ligand>
</feature>
<dbReference type="Gene3D" id="1.10.150.530">
    <property type="match status" value="1"/>
</dbReference>
<dbReference type="Pfam" id="PF21016">
    <property type="entry name" value="RlmN_N"/>
    <property type="match status" value="1"/>
</dbReference>
<dbReference type="Proteomes" id="UP001470288">
    <property type="component" value="Unassembled WGS sequence"/>
</dbReference>
<keyword evidence="7 12" id="KW-0949">S-adenosyl-L-methionine</keyword>
<dbReference type="SFLD" id="SFLDS00029">
    <property type="entry name" value="Radical_SAM"/>
    <property type="match status" value="1"/>
</dbReference>
<evidence type="ECO:0000313" key="14">
    <source>
        <dbReference type="EMBL" id="MEQ2578249.1"/>
    </source>
</evidence>
<dbReference type="RefSeq" id="WP_117496784.1">
    <property type="nucleotide sequence ID" value="NZ_JBBMFC010000007.1"/>
</dbReference>
<dbReference type="SUPFAM" id="SSF102114">
    <property type="entry name" value="Radical SAM enzymes"/>
    <property type="match status" value="1"/>
</dbReference>
<dbReference type="InterPro" id="IPR004383">
    <property type="entry name" value="rRNA_lsu_MTrfase_RlmN/Cfr"/>
</dbReference>
<dbReference type="InterPro" id="IPR027492">
    <property type="entry name" value="RNA_MTrfase_RlmN"/>
</dbReference>
<dbReference type="InterPro" id="IPR040072">
    <property type="entry name" value="Methyltransferase_A"/>
</dbReference>
<evidence type="ECO:0000256" key="3">
    <source>
        <dbReference type="ARBA" id="ARBA00022490"/>
    </source>
</evidence>
<evidence type="ECO:0000256" key="7">
    <source>
        <dbReference type="ARBA" id="ARBA00022691"/>
    </source>
</evidence>
<keyword evidence="10 12" id="KW-0408">Iron</keyword>
<evidence type="ECO:0000256" key="10">
    <source>
        <dbReference type="ARBA" id="ARBA00023004"/>
    </source>
</evidence>
<keyword evidence="8 12" id="KW-0819">tRNA processing</keyword>
<organism evidence="14 15">
    <name type="scientific">Hominiventricola aquisgranensis</name>
    <dbReference type="NCBI Taxonomy" id="3133164"/>
    <lineage>
        <taxon>Bacteria</taxon>
        <taxon>Bacillati</taxon>
        <taxon>Bacillota</taxon>
        <taxon>Clostridia</taxon>
        <taxon>Lachnospirales</taxon>
        <taxon>Lachnospiraceae</taxon>
        <taxon>Hominiventricola</taxon>
    </lineage>
</organism>
<dbReference type="SFLD" id="SFLDG01062">
    <property type="entry name" value="methyltransferase_(Class_A)"/>
    <property type="match status" value="1"/>
</dbReference>
<comment type="catalytic activity">
    <reaction evidence="12">
        <text>adenosine(37) in tRNA + 2 reduced [2Fe-2S]-[ferredoxin] + 2 S-adenosyl-L-methionine = 2-methyladenosine(37) in tRNA + 5'-deoxyadenosine + L-methionine + 2 oxidized [2Fe-2S]-[ferredoxin] + S-adenosyl-L-homocysteine</text>
        <dbReference type="Rhea" id="RHEA:43332"/>
        <dbReference type="Rhea" id="RHEA-COMP:10000"/>
        <dbReference type="Rhea" id="RHEA-COMP:10001"/>
        <dbReference type="Rhea" id="RHEA-COMP:10162"/>
        <dbReference type="Rhea" id="RHEA-COMP:10485"/>
        <dbReference type="ChEBI" id="CHEBI:17319"/>
        <dbReference type="ChEBI" id="CHEBI:33737"/>
        <dbReference type="ChEBI" id="CHEBI:33738"/>
        <dbReference type="ChEBI" id="CHEBI:57844"/>
        <dbReference type="ChEBI" id="CHEBI:57856"/>
        <dbReference type="ChEBI" id="CHEBI:59789"/>
        <dbReference type="ChEBI" id="CHEBI:74411"/>
        <dbReference type="ChEBI" id="CHEBI:74497"/>
        <dbReference type="EC" id="2.1.1.192"/>
    </reaction>
</comment>
<keyword evidence="15" id="KW-1185">Reference proteome</keyword>
<reference evidence="14 15" key="1">
    <citation type="submission" date="2024-03" db="EMBL/GenBank/DDBJ databases">
        <title>Human intestinal bacterial collection.</title>
        <authorList>
            <person name="Pauvert C."/>
            <person name="Hitch T.C.A."/>
            <person name="Clavel T."/>
        </authorList>
    </citation>
    <scope>NUCLEOTIDE SEQUENCE [LARGE SCALE GENOMIC DNA]</scope>
    <source>
        <strain evidence="14 15">CLA-AA-H78B</strain>
    </source>
</reference>
<keyword evidence="5 12" id="KW-0489">Methyltransferase</keyword>
<dbReference type="InterPro" id="IPR048641">
    <property type="entry name" value="RlmN_N"/>
</dbReference>
<feature type="binding site" evidence="12">
    <location>
        <position position="289"/>
    </location>
    <ligand>
        <name>S-adenosyl-L-methionine</name>
        <dbReference type="ChEBI" id="CHEBI:59789"/>
    </ligand>
</feature>
<evidence type="ECO:0000256" key="9">
    <source>
        <dbReference type="ARBA" id="ARBA00022723"/>
    </source>
</evidence>
<dbReference type="Pfam" id="PF04055">
    <property type="entry name" value="Radical_SAM"/>
    <property type="match status" value="1"/>
</dbReference>
<feature type="domain" description="Radical SAM core" evidence="13">
    <location>
        <begin position="97"/>
        <end position="327"/>
    </location>
</feature>
<feature type="binding site" evidence="12">
    <location>
        <position position="111"/>
    </location>
    <ligand>
        <name>[4Fe-4S] cluster</name>
        <dbReference type="ChEBI" id="CHEBI:49883"/>
        <note>4Fe-4S-S-AdoMet</note>
    </ligand>
</feature>
<comment type="subcellular location">
    <subcellularLocation>
        <location evidence="1 12">Cytoplasm</location>
    </subcellularLocation>
</comment>
<dbReference type="GO" id="GO:0008168">
    <property type="term" value="F:methyltransferase activity"/>
    <property type="evidence" value="ECO:0007669"/>
    <property type="project" value="UniProtKB-KW"/>
</dbReference>
<dbReference type="GO" id="GO:0032259">
    <property type="term" value="P:methylation"/>
    <property type="evidence" value="ECO:0007669"/>
    <property type="project" value="UniProtKB-KW"/>
</dbReference>
<evidence type="ECO:0000256" key="5">
    <source>
        <dbReference type="ARBA" id="ARBA00022603"/>
    </source>
</evidence>
<keyword evidence="3 12" id="KW-0963">Cytoplasm</keyword>
<dbReference type="InterPro" id="IPR013785">
    <property type="entry name" value="Aldolase_TIM"/>
</dbReference>
<dbReference type="NCBIfam" id="TIGR00048">
    <property type="entry name" value="rRNA_mod_RlmN"/>
    <property type="match status" value="1"/>
</dbReference>
<gene>
    <name evidence="12 14" type="primary">rlmN</name>
    <name evidence="14" type="ORF">WMO62_05230</name>
</gene>
<feature type="active site" description="Proton acceptor" evidence="12">
    <location>
        <position position="91"/>
    </location>
</feature>
<keyword evidence="4 12" id="KW-0698">rRNA processing</keyword>
<comment type="caution">
    <text evidence="12">Lacks conserved residue(s) required for the propagation of feature annotation.</text>
</comment>
<comment type="catalytic activity">
    <reaction evidence="12">
        <text>adenosine(2503) in 23S rRNA + 2 reduced [2Fe-2S]-[ferredoxin] + 2 S-adenosyl-L-methionine = 2-methyladenosine(2503) in 23S rRNA + 5'-deoxyadenosine + L-methionine + 2 oxidized [2Fe-2S]-[ferredoxin] + S-adenosyl-L-homocysteine</text>
        <dbReference type="Rhea" id="RHEA:42916"/>
        <dbReference type="Rhea" id="RHEA-COMP:10000"/>
        <dbReference type="Rhea" id="RHEA-COMP:10001"/>
        <dbReference type="Rhea" id="RHEA-COMP:10152"/>
        <dbReference type="Rhea" id="RHEA-COMP:10282"/>
        <dbReference type="ChEBI" id="CHEBI:17319"/>
        <dbReference type="ChEBI" id="CHEBI:33737"/>
        <dbReference type="ChEBI" id="CHEBI:33738"/>
        <dbReference type="ChEBI" id="CHEBI:57844"/>
        <dbReference type="ChEBI" id="CHEBI:57856"/>
        <dbReference type="ChEBI" id="CHEBI:59789"/>
        <dbReference type="ChEBI" id="CHEBI:74411"/>
        <dbReference type="ChEBI" id="CHEBI:74497"/>
        <dbReference type="EC" id="2.1.1.192"/>
    </reaction>
</comment>
<evidence type="ECO:0000256" key="4">
    <source>
        <dbReference type="ARBA" id="ARBA00022552"/>
    </source>
</evidence>
<dbReference type="PANTHER" id="PTHR30544">
    <property type="entry name" value="23S RRNA METHYLTRANSFERASE"/>
    <property type="match status" value="1"/>
</dbReference>
<comment type="caution">
    <text evidence="14">The sequence shown here is derived from an EMBL/GenBank/DDBJ whole genome shotgun (WGS) entry which is preliminary data.</text>
</comment>
<feature type="binding site" evidence="12">
    <location>
        <begin position="213"/>
        <end position="215"/>
    </location>
    <ligand>
        <name>S-adenosyl-L-methionine</name>
        <dbReference type="ChEBI" id="CHEBI:59789"/>
    </ligand>
</feature>